<dbReference type="SUPFAM" id="SSF48371">
    <property type="entry name" value="ARM repeat"/>
    <property type="match status" value="1"/>
</dbReference>
<dbReference type="EMBL" id="NIVC01000890">
    <property type="protein sequence ID" value="PAA75318.1"/>
    <property type="molecule type" value="Genomic_DNA"/>
</dbReference>
<dbReference type="GO" id="GO:0006909">
    <property type="term" value="P:phagocytosis"/>
    <property type="evidence" value="ECO:0007669"/>
    <property type="project" value="UniProtKB-KW"/>
</dbReference>
<name>A0A267FNE7_9PLAT</name>
<dbReference type="GO" id="GO:0048870">
    <property type="term" value="P:cell motility"/>
    <property type="evidence" value="ECO:0007669"/>
    <property type="project" value="TreeGrafter"/>
</dbReference>
<feature type="compositionally biased region" description="Low complexity" evidence="5">
    <location>
        <begin position="14"/>
        <end position="28"/>
    </location>
</feature>
<comment type="function">
    <text evidence="4">Involved in cytoskeletal rearrangements required for phagocytosis of apoptotic cells and cell motility. Acts in association with DOCK1 and CRK. Was initially proposed to be required in complex with DOCK1 to activate Rac Rho small GTPases. May enhance the guanine nucleotide exchange factor (GEF) activity of DOCK1.</text>
</comment>
<feature type="region of interest" description="Disordered" evidence="5">
    <location>
        <begin position="1"/>
        <end position="28"/>
    </location>
</feature>
<dbReference type="InterPro" id="IPR011993">
    <property type="entry name" value="PH-like_dom_sf"/>
</dbReference>
<evidence type="ECO:0000256" key="1">
    <source>
        <dbReference type="ARBA" id="ARBA00022703"/>
    </source>
</evidence>
<dbReference type="PANTHER" id="PTHR12771:SF56">
    <property type="entry name" value="CED-12"/>
    <property type="match status" value="1"/>
</dbReference>
<feature type="non-terminal residue" evidence="7">
    <location>
        <position position="1"/>
    </location>
</feature>
<dbReference type="Gene3D" id="2.30.29.30">
    <property type="entry name" value="Pleckstrin-homology domain (PH domain)/Phosphotyrosine-binding domain (PTB)"/>
    <property type="match status" value="1"/>
</dbReference>
<keyword evidence="1" id="KW-0053">Apoptosis</keyword>
<dbReference type="PANTHER" id="PTHR12771">
    <property type="entry name" value="ENGULFMENT AND CELL MOTILITY"/>
    <property type="match status" value="1"/>
</dbReference>
<dbReference type="Proteomes" id="UP000215902">
    <property type="component" value="Unassembled WGS sequence"/>
</dbReference>
<feature type="compositionally biased region" description="Low complexity" evidence="5">
    <location>
        <begin position="481"/>
        <end position="495"/>
    </location>
</feature>
<reference evidence="7 8" key="1">
    <citation type="submission" date="2017-06" db="EMBL/GenBank/DDBJ databases">
        <title>A platform for efficient transgenesis in Macrostomum lignano, a flatworm model organism for stem cell research.</title>
        <authorList>
            <person name="Berezikov E."/>
        </authorList>
    </citation>
    <scope>NUCLEOTIDE SEQUENCE [LARGE SCALE GENOMIC DNA]</scope>
    <source>
        <strain evidence="7">DV1</strain>
        <tissue evidence="7">Whole organism</tissue>
    </source>
</reference>
<dbReference type="AlphaFoldDB" id="A0A267FNE7"/>
<dbReference type="STRING" id="282301.A0A267FNE7"/>
<evidence type="ECO:0000256" key="4">
    <source>
        <dbReference type="ARBA" id="ARBA00024863"/>
    </source>
</evidence>
<sequence>PYPMSSSSLQTMVANQQQQPPATAAASTGGNIPVLCPSRHGVAEADLVVKMVKDYRRKSVEDIEREVLITMMSLSDLEARQYEIHCVPKRLSPSLVNFDLLNAPEARKFTDMVQVCVTVPLTQQTLPYIGSQPDSESFTDFPFLMVVPKRALFAQNMAKSLSHFASEPTNAEVSSALNSLLETKRTFYKPASRQKVTRPILYDGQVAEELIREGVLDVLLNGLADRRLDNQPRLQQQLVRVLACLMRYALFDGAAGDGTGLGGVDDNEAEDSAGSGATAAQQAVASVGSKRGLFSWYLIKEQCIRSVVNILFMTRKDGEVVRACLKVLLRFAQHNPGRQNFVLDSIQLSNLVELIKLHGSNVRVVIGAVGIIAHVLACTQSAEFENLLIQLDSFQLKPMLAKACAELSQEAAFPRLESQLHLLLRLFLRPQQREALVPVDQRNQREIDGICSALVLAASCVTAASNSGSSSHSSTADKRQSSSTPSSGSSSAADAGFAPADPATFMSEFAAETPPGLLALRQLDYLVRVRNQELREIFQQQQLHHSSGPAAELPMASAAVALTKILLRVLCGFNGSQADADSSQQQLMSLAAVPPPLAEFPPLLLTLPNVFSDCFVACMRTFQRTWTESRANREDLGTVTAVVEEQLRMALKQRPDTADKLRRELDRVTYEDVKARWQSSLSSGDNGALVYLTTQLQSPVSDLIARQRLAYMRRGSEFNRLVRPSSKKFYSQRIHLSLSANSKYLMFRLPDSDLQSQQPQHQYSSTVHKVPIQHLARVDIGRDTVGVTDSRQLKLLSDYAIQLLYRGEPNDFGDQTAEAAAQQQQQQQQQQLQLQQIENLLETEISCLLHTDDAEVFHHWSDGLNRLNGGPMRSPLYRQQLDGFVRLELEARLVVLAQAGVSPAALAATPQPTVCEPPDNYNFA</sequence>
<dbReference type="OrthoDB" id="28413at2759"/>
<keyword evidence="8" id="KW-1185">Reference proteome</keyword>
<dbReference type="InterPro" id="IPR006816">
    <property type="entry name" value="ELMO_dom"/>
</dbReference>
<feature type="region of interest" description="Disordered" evidence="5">
    <location>
        <begin position="465"/>
        <end position="495"/>
    </location>
</feature>
<dbReference type="Pfam" id="PF16457">
    <property type="entry name" value="PH_12"/>
    <property type="match status" value="1"/>
</dbReference>
<gene>
    <name evidence="7" type="ORF">BOX15_Mlig011165g1</name>
</gene>
<dbReference type="InterPro" id="IPR050868">
    <property type="entry name" value="ELMO_domain-containing"/>
</dbReference>
<accession>A0A267FNE7</accession>
<dbReference type="InterPro" id="IPR001849">
    <property type="entry name" value="PH_domain"/>
</dbReference>
<feature type="domain" description="ELMO" evidence="6">
    <location>
        <begin position="471"/>
        <end position="651"/>
    </location>
</feature>
<dbReference type="Gene3D" id="1.25.10.10">
    <property type="entry name" value="Leucine-rich Repeat Variant"/>
    <property type="match status" value="1"/>
</dbReference>
<dbReference type="PROSITE" id="PS51335">
    <property type="entry name" value="ELMO"/>
    <property type="match status" value="1"/>
</dbReference>
<comment type="caution">
    <text evidence="7">The sequence shown here is derived from an EMBL/GenBank/DDBJ whole genome shotgun (WGS) entry which is preliminary data.</text>
</comment>
<evidence type="ECO:0000313" key="7">
    <source>
        <dbReference type="EMBL" id="PAA75318.1"/>
    </source>
</evidence>
<dbReference type="GO" id="GO:0005886">
    <property type="term" value="C:plasma membrane"/>
    <property type="evidence" value="ECO:0007669"/>
    <property type="project" value="TreeGrafter"/>
</dbReference>
<evidence type="ECO:0000313" key="8">
    <source>
        <dbReference type="Proteomes" id="UP000215902"/>
    </source>
</evidence>
<evidence type="ECO:0000256" key="5">
    <source>
        <dbReference type="SAM" id="MobiDB-lite"/>
    </source>
</evidence>
<dbReference type="InterPro" id="IPR016024">
    <property type="entry name" value="ARM-type_fold"/>
</dbReference>
<proteinExistence type="predicted"/>
<dbReference type="InterPro" id="IPR024574">
    <property type="entry name" value="ELMO_ARM"/>
</dbReference>
<dbReference type="Pfam" id="PF11841">
    <property type="entry name" value="ELMO_ARM"/>
    <property type="match status" value="1"/>
</dbReference>
<protein>
    <recommendedName>
        <fullName evidence="6">ELMO domain-containing protein</fullName>
    </recommendedName>
</protein>
<evidence type="ECO:0000256" key="3">
    <source>
        <dbReference type="ARBA" id="ARBA00023036"/>
    </source>
</evidence>
<evidence type="ECO:0000259" key="6">
    <source>
        <dbReference type="PROSITE" id="PS51335"/>
    </source>
</evidence>
<evidence type="ECO:0000256" key="2">
    <source>
        <dbReference type="ARBA" id="ARBA00022907"/>
    </source>
</evidence>
<dbReference type="GO" id="GO:0006915">
    <property type="term" value="P:apoptotic process"/>
    <property type="evidence" value="ECO:0007669"/>
    <property type="project" value="UniProtKB-KW"/>
</dbReference>
<keyword evidence="3" id="KW-0729">SH3-binding</keyword>
<feature type="compositionally biased region" description="Low complexity" evidence="5">
    <location>
        <begin position="465"/>
        <end position="474"/>
    </location>
</feature>
<keyword evidence="2" id="KW-0581">Phagocytosis</keyword>
<feature type="compositionally biased region" description="Polar residues" evidence="5">
    <location>
        <begin position="1"/>
        <end position="13"/>
    </location>
</feature>
<dbReference type="GO" id="GO:0007015">
    <property type="term" value="P:actin filament organization"/>
    <property type="evidence" value="ECO:0007669"/>
    <property type="project" value="TreeGrafter"/>
</dbReference>
<dbReference type="GO" id="GO:0017124">
    <property type="term" value="F:SH3 domain binding"/>
    <property type="evidence" value="ECO:0007669"/>
    <property type="project" value="UniProtKB-KW"/>
</dbReference>
<dbReference type="InterPro" id="IPR011989">
    <property type="entry name" value="ARM-like"/>
</dbReference>
<dbReference type="Pfam" id="PF04727">
    <property type="entry name" value="ELMO_CED12"/>
    <property type="match status" value="1"/>
</dbReference>
<organism evidence="7 8">
    <name type="scientific">Macrostomum lignano</name>
    <dbReference type="NCBI Taxonomy" id="282301"/>
    <lineage>
        <taxon>Eukaryota</taxon>
        <taxon>Metazoa</taxon>
        <taxon>Spiralia</taxon>
        <taxon>Lophotrochozoa</taxon>
        <taxon>Platyhelminthes</taxon>
        <taxon>Rhabditophora</taxon>
        <taxon>Macrostomorpha</taxon>
        <taxon>Macrostomida</taxon>
        <taxon>Macrostomidae</taxon>
        <taxon>Macrostomum</taxon>
    </lineage>
</organism>